<proteinExistence type="predicted"/>
<accession>A0A1U9NLI0</accession>
<name>A0A1U9NLI0_9BACT</name>
<keyword evidence="3" id="KW-1185">Reference proteome</keyword>
<organism evidence="2 3">
    <name type="scientific">Anaerohalosphaera lusitana</name>
    <dbReference type="NCBI Taxonomy" id="1936003"/>
    <lineage>
        <taxon>Bacteria</taxon>
        <taxon>Pseudomonadati</taxon>
        <taxon>Planctomycetota</taxon>
        <taxon>Phycisphaerae</taxon>
        <taxon>Sedimentisphaerales</taxon>
        <taxon>Anaerohalosphaeraceae</taxon>
        <taxon>Anaerohalosphaera</taxon>
    </lineage>
</organism>
<dbReference type="KEGG" id="alus:STSP2_01766"/>
<sequence>MALQELTGRELVIDGYNVLIGIEAALSGGPIFIGRDSCYRDIASVHGSYRRVEETVHALHIIADAVQGLRVAGCRILLDSPVSNSGKLKTMMRELAEQNGWRWEIELLYNPDNEMIESDVPVATSDSDVLDRCSKWINLARYIIDRLAAESERVWLVDLSGDGGGVGGDGIE</sequence>
<dbReference type="InterPro" id="IPR041652">
    <property type="entry name" value="DUF5616"/>
</dbReference>
<evidence type="ECO:0000259" key="1">
    <source>
        <dbReference type="Pfam" id="PF18481"/>
    </source>
</evidence>
<gene>
    <name evidence="2" type="ORF">STSP2_01766</name>
</gene>
<dbReference type="Pfam" id="PF18481">
    <property type="entry name" value="DUF5616"/>
    <property type="match status" value="1"/>
</dbReference>
<reference evidence="3" key="1">
    <citation type="submission" date="2017-02" db="EMBL/GenBank/DDBJ databases">
        <title>Comparative genomics and description of representatives of a novel lineage of planctomycetes thriving in anoxic sediments.</title>
        <authorList>
            <person name="Spring S."/>
            <person name="Bunk B."/>
            <person name="Sproer C."/>
        </authorList>
    </citation>
    <scope>NUCLEOTIDE SEQUENCE [LARGE SCALE GENOMIC DNA]</scope>
    <source>
        <strain evidence="3">ST-NAGAB-D1</strain>
    </source>
</reference>
<feature type="domain" description="DUF5616" evidence="1">
    <location>
        <begin position="4"/>
        <end position="141"/>
    </location>
</feature>
<dbReference type="STRING" id="1936003.STSP2_01766"/>
<dbReference type="Proteomes" id="UP000189674">
    <property type="component" value="Chromosome"/>
</dbReference>
<dbReference type="PANTHER" id="PTHR42252:SF1">
    <property type="entry name" value="DUF434 DOMAIN-CONTAINING PROTEIN"/>
    <property type="match status" value="1"/>
</dbReference>
<dbReference type="PANTHER" id="PTHR42252">
    <property type="entry name" value="DUF5616 DOMAIN-CONTAINING PROTEIN"/>
    <property type="match status" value="1"/>
</dbReference>
<protein>
    <recommendedName>
        <fullName evidence="1">DUF5616 domain-containing protein</fullName>
    </recommendedName>
</protein>
<dbReference type="EMBL" id="CP019791">
    <property type="protein sequence ID" value="AQT68598.1"/>
    <property type="molecule type" value="Genomic_DNA"/>
</dbReference>
<dbReference type="AlphaFoldDB" id="A0A1U9NLI0"/>
<evidence type="ECO:0000313" key="3">
    <source>
        <dbReference type="Proteomes" id="UP000189674"/>
    </source>
</evidence>
<evidence type="ECO:0000313" key="2">
    <source>
        <dbReference type="EMBL" id="AQT68598.1"/>
    </source>
</evidence>